<dbReference type="SUPFAM" id="SSF103473">
    <property type="entry name" value="MFS general substrate transporter"/>
    <property type="match status" value="1"/>
</dbReference>
<dbReference type="RefSeq" id="XP_028967879.1">
    <property type="nucleotide sequence ID" value="XM_029112046.1"/>
</dbReference>
<dbReference type="AlphaFoldDB" id="A0AAJ7SFV6"/>
<feature type="transmembrane region" description="Helical" evidence="5">
    <location>
        <begin position="365"/>
        <end position="386"/>
    </location>
</feature>
<feature type="transmembrane region" description="Helical" evidence="5">
    <location>
        <begin position="392"/>
        <end position="415"/>
    </location>
</feature>
<keyword evidence="3 5" id="KW-1133">Transmembrane helix</keyword>
<proteinExistence type="predicted"/>
<dbReference type="InterPro" id="IPR036259">
    <property type="entry name" value="MFS_trans_sf"/>
</dbReference>
<feature type="transmembrane region" description="Helical" evidence="5">
    <location>
        <begin position="214"/>
        <end position="237"/>
    </location>
</feature>
<dbReference type="InterPro" id="IPR020846">
    <property type="entry name" value="MFS_dom"/>
</dbReference>
<evidence type="ECO:0000256" key="1">
    <source>
        <dbReference type="ARBA" id="ARBA00004141"/>
    </source>
</evidence>
<dbReference type="CDD" id="cd17317">
    <property type="entry name" value="MFS_SLC22"/>
    <property type="match status" value="1"/>
</dbReference>
<feature type="transmembrane region" description="Helical" evidence="5">
    <location>
        <begin position="515"/>
        <end position="535"/>
    </location>
</feature>
<dbReference type="PROSITE" id="PS00216">
    <property type="entry name" value="SUGAR_TRANSPORT_1"/>
    <property type="match status" value="1"/>
</dbReference>
<feature type="transmembrane region" description="Helical" evidence="5">
    <location>
        <begin position="487"/>
        <end position="509"/>
    </location>
</feature>
<comment type="subcellular location">
    <subcellularLocation>
        <location evidence="1">Membrane</location>
        <topology evidence="1">Multi-pass membrane protein</topology>
    </subcellularLocation>
</comment>
<feature type="transmembrane region" description="Helical" evidence="5">
    <location>
        <begin position="277"/>
        <end position="295"/>
    </location>
</feature>
<dbReference type="Gene3D" id="1.20.1250.20">
    <property type="entry name" value="MFS general substrate transporter like domains"/>
    <property type="match status" value="1"/>
</dbReference>
<dbReference type="PROSITE" id="PS50850">
    <property type="entry name" value="MFS"/>
    <property type="match status" value="1"/>
</dbReference>
<feature type="domain" description="Major facilitator superfamily (MFS) profile" evidence="6">
    <location>
        <begin position="112"/>
        <end position="540"/>
    </location>
</feature>
<evidence type="ECO:0000313" key="8">
    <source>
        <dbReference type="RefSeq" id="XP_028967879.1"/>
    </source>
</evidence>
<dbReference type="KEGG" id="goe:114827983"/>
<evidence type="ECO:0000256" key="4">
    <source>
        <dbReference type="ARBA" id="ARBA00023136"/>
    </source>
</evidence>
<organism evidence="7 8">
    <name type="scientific">Galendromus occidentalis</name>
    <name type="common">western predatory mite</name>
    <dbReference type="NCBI Taxonomy" id="34638"/>
    <lineage>
        <taxon>Eukaryota</taxon>
        <taxon>Metazoa</taxon>
        <taxon>Ecdysozoa</taxon>
        <taxon>Arthropoda</taxon>
        <taxon>Chelicerata</taxon>
        <taxon>Arachnida</taxon>
        <taxon>Acari</taxon>
        <taxon>Parasitiformes</taxon>
        <taxon>Mesostigmata</taxon>
        <taxon>Gamasina</taxon>
        <taxon>Phytoseioidea</taxon>
        <taxon>Phytoseiidae</taxon>
        <taxon>Typhlodrominae</taxon>
        <taxon>Galendromus</taxon>
    </lineage>
</organism>
<sequence length="571" mass="62410">MEFDEVLSAVGDLGRYQKWLFVLLCVPASLPAAVSIFNHMFISGVPEHQCHPIISADRASLLEKSLAAPEDFQTAMTALFIPRVRSGGFSECLQYDIEADAAIDQVIAQNRYLNLTIIDSFVAQKQWTGIKCLHGWDYDRAEYTETLVTMWDLVCDKSWLISTAQSAFFVGGTIGSLALGRISDKWGRRPAFLLAMSAMIFGNLAEILPPNYVAYSAMRFIVGLSYPSVYNIAFLMLSEVIGPDRRMSAAMLFSLAFSISMMLYALIAHFIKHWRVLQAATSLPMVLLVGYYWLVPESPRWLISRGRMDEAEVIIQRIASVNGVQLAPDFLATSLAKALSKSPESSSEQKLEEIGILQLLNYPRVMLKLIVIVSTWAVTAMMNNGLSLASPLLPSGACFAFFMAGLCEIPGTLFAWATTERYGRRGVMLGTLFVGGVLAAATALIPDDLPWLIVLMPSLAKMVAAVTFCVIYTFAGELFPTVIRGSALGAASTGSQIALIGAPYILLLGDISGPSVPYVVFGVLSMLVAPLMLTLPETLNAPLPTTMEESEHYADYLKRAKTAVRSQSGIR</sequence>
<evidence type="ECO:0000256" key="2">
    <source>
        <dbReference type="ARBA" id="ARBA00022692"/>
    </source>
</evidence>
<dbReference type="GO" id="GO:0016020">
    <property type="term" value="C:membrane"/>
    <property type="evidence" value="ECO:0007669"/>
    <property type="project" value="UniProtKB-SubCell"/>
</dbReference>
<gene>
    <name evidence="8" type="primary">LOC114827983</name>
</gene>
<feature type="transmembrane region" description="Helical" evidence="5">
    <location>
        <begin position="20"/>
        <end position="42"/>
    </location>
</feature>
<evidence type="ECO:0000256" key="5">
    <source>
        <dbReference type="SAM" id="Phobius"/>
    </source>
</evidence>
<evidence type="ECO:0000256" key="3">
    <source>
        <dbReference type="ARBA" id="ARBA00022989"/>
    </source>
</evidence>
<dbReference type="PANTHER" id="PTHR24064">
    <property type="entry name" value="SOLUTE CARRIER FAMILY 22 MEMBER"/>
    <property type="match status" value="1"/>
</dbReference>
<dbReference type="Pfam" id="PF00083">
    <property type="entry name" value="Sugar_tr"/>
    <property type="match status" value="1"/>
</dbReference>
<feature type="transmembrane region" description="Helical" evidence="5">
    <location>
        <begin position="427"/>
        <end position="445"/>
    </location>
</feature>
<dbReference type="GeneID" id="114827983"/>
<keyword evidence="2 5" id="KW-0812">Transmembrane</keyword>
<feature type="transmembrane region" description="Helical" evidence="5">
    <location>
        <begin position="159"/>
        <end position="179"/>
    </location>
</feature>
<dbReference type="GO" id="GO:0022857">
    <property type="term" value="F:transmembrane transporter activity"/>
    <property type="evidence" value="ECO:0007669"/>
    <property type="project" value="InterPro"/>
</dbReference>
<dbReference type="Proteomes" id="UP000694867">
    <property type="component" value="Unplaced"/>
</dbReference>
<keyword evidence="4 5" id="KW-0472">Membrane</keyword>
<feature type="transmembrane region" description="Helical" evidence="5">
    <location>
        <begin position="451"/>
        <end position="475"/>
    </location>
</feature>
<feature type="transmembrane region" description="Helical" evidence="5">
    <location>
        <begin position="249"/>
        <end position="271"/>
    </location>
</feature>
<name>A0AAJ7SFV6_9ACAR</name>
<reference evidence="8" key="1">
    <citation type="submission" date="2025-08" db="UniProtKB">
        <authorList>
            <consortium name="RefSeq"/>
        </authorList>
    </citation>
    <scope>IDENTIFICATION</scope>
</reference>
<feature type="transmembrane region" description="Helical" evidence="5">
    <location>
        <begin position="191"/>
        <end position="208"/>
    </location>
</feature>
<accession>A0AAJ7SFV6</accession>
<dbReference type="InterPro" id="IPR005829">
    <property type="entry name" value="Sugar_transporter_CS"/>
</dbReference>
<evidence type="ECO:0000313" key="7">
    <source>
        <dbReference type="Proteomes" id="UP000694867"/>
    </source>
</evidence>
<evidence type="ECO:0000259" key="6">
    <source>
        <dbReference type="PROSITE" id="PS50850"/>
    </source>
</evidence>
<dbReference type="InterPro" id="IPR005828">
    <property type="entry name" value="MFS_sugar_transport-like"/>
</dbReference>
<keyword evidence="7" id="KW-1185">Reference proteome</keyword>
<protein>
    <submittedName>
        <fullName evidence="8">Organic cation transporter protein-like</fullName>
    </submittedName>
</protein>